<name>A0AC61PIN3_9FIRM</name>
<comment type="caution">
    <text evidence="1">The sequence shown here is derived from an EMBL/GenBank/DDBJ whole genome shotgun (WGS) entry which is preliminary data.</text>
</comment>
<reference evidence="1" key="1">
    <citation type="submission" date="2017-04" db="EMBL/GenBank/DDBJ databases">
        <authorList>
            <person name="Varghese N."/>
            <person name="Submissions S."/>
        </authorList>
    </citation>
    <scope>NUCLEOTIDE SEQUENCE</scope>
    <source>
        <strain evidence="1">WTE2008</strain>
    </source>
</reference>
<gene>
    <name evidence="1" type="ORF">SAMN06297397_0564</name>
</gene>
<sequence>MMDIRKQTFIIIRKNNLYLQGKECFTNKPKWTQYRHQAWKTRDKERAAEIARKVGGVMVLFNQVADQTKVIGA</sequence>
<protein>
    <submittedName>
        <fullName evidence="1">Uncharacterized protein</fullName>
    </submittedName>
</protein>
<accession>A0AC61PIN3</accession>
<organism evidence="1 2">
    <name type="scientific">Aristaeella lactis</name>
    <dbReference type="NCBI Taxonomy" id="3046383"/>
    <lineage>
        <taxon>Bacteria</taxon>
        <taxon>Bacillati</taxon>
        <taxon>Bacillota</taxon>
        <taxon>Clostridia</taxon>
        <taxon>Eubacteriales</taxon>
        <taxon>Aristaeellaceae</taxon>
        <taxon>Aristaeella</taxon>
    </lineage>
</organism>
<keyword evidence="2" id="KW-1185">Reference proteome</keyword>
<proteinExistence type="predicted"/>
<evidence type="ECO:0000313" key="1">
    <source>
        <dbReference type="EMBL" id="SMC39325.1"/>
    </source>
</evidence>
<dbReference type="Proteomes" id="UP000192328">
    <property type="component" value="Unassembled WGS sequence"/>
</dbReference>
<evidence type="ECO:0000313" key="2">
    <source>
        <dbReference type="Proteomes" id="UP000192328"/>
    </source>
</evidence>
<dbReference type="EMBL" id="FWXZ01000001">
    <property type="protein sequence ID" value="SMC39325.1"/>
    <property type="molecule type" value="Genomic_DNA"/>
</dbReference>